<dbReference type="PANTHER" id="PTHR48056">
    <property type="entry name" value="LRR RECEPTOR-LIKE SERINE/THREONINE-PROTEIN KINASE-RELATED"/>
    <property type="match status" value="1"/>
</dbReference>
<feature type="domain" description="Protein kinase" evidence="14">
    <location>
        <begin position="600"/>
        <end position="884"/>
    </location>
</feature>
<dbReference type="EMBL" id="OOIL02001045">
    <property type="protein sequence ID" value="VFQ71629.1"/>
    <property type="molecule type" value="Genomic_DNA"/>
</dbReference>
<evidence type="ECO:0000256" key="8">
    <source>
        <dbReference type="ARBA" id="ARBA00022840"/>
    </source>
</evidence>
<reference evidence="15 16" key="1">
    <citation type="submission" date="2018-04" db="EMBL/GenBank/DDBJ databases">
        <authorList>
            <person name="Vogel A."/>
        </authorList>
    </citation>
    <scope>NUCLEOTIDE SEQUENCE [LARGE SCALE GENOMIC DNA]</scope>
</reference>
<comment type="subcellular location">
    <subcellularLocation>
        <location evidence="1">Membrane</location>
        <topology evidence="1">Single-pass type I membrane protein</topology>
    </subcellularLocation>
</comment>
<dbReference type="Gene3D" id="3.80.10.10">
    <property type="entry name" value="Ribonuclease Inhibitor"/>
    <property type="match status" value="5"/>
</dbReference>
<dbReference type="GO" id="GO:0004672">
    <property type="term" value="F:protein kinase activity"/>
    <property type="evidence" value="ECO:0007669"/>
    <property type="project" value="InterPro"/>
</dbReference>
<feature type="transmembrane region" description="Helical" evidence="13">
    <location>
        <begin position="529"/>
        <end position="551"/>
    </location>
</feature>
<evidence type="ECO:0000256" key="2">
    <source>
        <dbReference type="ARBA" id="ARBA00022614"/>
    </source>
</evidence>
<evidence type="ECO:0000256" key="6">
    <source>
        <dbReference type="ARBA" id="ARBA00022737"/>
    </source>
</evidence>
<protein>
    <recommendedName>
        <fullName evidence="14">Protein kinase domain-containing protein</fullName>
    </recommendedName>
</protein>
<dbReference type="Gene3D" id="3.30.200.20">
    <property type="entry name" value="Phosphorylase Kinase, domain 1"/>
    <property type="match status" value="1"/>
</dbReference>
<gene>
    <name evidence="15" type="ORF">CCAM_LOCUS13405</name>
</gene>
<sequence length="884" mass="95040">MAKKPNSGTNIGSDPCSWKGVTCAPDASSTITTISLRKFSISTPDVFHLLCGIKSLESLDVSDNQLSSILDGFIAGCGGIRGLRVLNLSGNFLTRPLSGFRQGFGALESLDLSKNNLSGIVGLQLDSLSSLKSLNMSSNFFVGPIPVSLGKANALSELRLSDNGFEGEIPSQIVRHGNLTYVDLSFNELSGSIPESLGDLSRLDTLILSGNSLNGSIPHTLGKIKTFSRFAANQNAFVGSVPAGLTTYLINVDLSFNRLNGTIPLTLLSPTNLQYVDLSNNNLEGSIPTTMSSSLNRLRLGNNSLFGPIPGKPFRSLQNLTYLELENNHLNGSIPVELFLCQKLALLNLAQNELTGSLPVQNSFTGSVSVCAAPIPDSISSLKNLANLDLKENKLNGSIPKSVSTLNRLLELELGNNRLSGTIPQMPIQLQIALNLSRNLFSGTIPTTLSVLSALEVLDLSYNILSGHIPDYLTKMSGLTQIILANNQLSGLVPTFPSYVSSNFRGNKGLIFPPPKPGPNSQPMPSKRILSVAVVIGIALAGFGAALILFITPSIWKTYYHFGENASSSQPPQVVCGKLLMANGFHKSCIDFKKAMEAVTETSNIVLKTKLSTYYKAAMPSGASYLVKRLNYSYKIIQFEQNSGRFGREVERLGKLSNSNIMTPLAYTLTVDSVYLFYEFPPAGTLYEALHHHGSSKLDWGSRYSIAIGVAQGLAFLHVGSSSSPILLLDLSSKTIMLKSLKEPRIGEIEVYNLIADDPSKGTDNLSTVAGSVGYIPPEYAYTMKVTMAGNVYSFGVVLLELLTGKPAVSQGSELAKLIVSSKSGEENKWGDIILDFDESKTSVAAVRRRQMVSVMKVALACVSVSPEGRLKMKTVLRMLLNAN</sequence>
<dbReference type="Pfam" id="PF13855">
    <property type="entry name" value="LRR_8"/>
    <property type="match status" value="2"/>
</dbReference>
<dbReference type="SUPFAM" id="SSF52047">
    <property type="entry name" value="RNI-like"/>
    <property type="match status" value="1"/>
</dbReference>
<dbReference type="InterPro" id="IPR001611">
    <property type="entry name" value="Leu-rich_rpt"/>
</dbReference>
<dbReference type="InterPro" id="IPR032675">
    <property type="entry name" value="LRR_dom_sf"/>
</dbReference>
<evidence type="ECO:0000313" key="15">
    <source>
        <dbReference type="EMBL" id="VFQ71629.1"/>
    </source>
</evidence>
<evidence type="ECO:0000256" key="7">
    <source>
        <dbReference type="ARBA" id="ARBA00022741"/>
    </source>
</evidence>
<evidence type="ECO:0000256" key="11">
    <source>
        <dbReference type="ARBA" id="ARBA00023170"/>
    </source>
</evidence>
<dbReference type="PANTHER" id="PTHR48056:SF17">
    <property type="entry name" value="LEUCINE-RICH REPEAT RECEPTOR PROTEIN KINASE EMS1"/>
    <property type="match status" value="1"/>
</dbReference>
<keyword evidence="3" id="KW-0808">Transferase</keyword>
<name>A0A484L5M4_9ASTE</name>
<keyword evidence="8" id="KW-0067">ATP-binding</keyword>
<dbReference type="SUPFAM" id="SSF52058">
    <property type="entry name" value="L domain-like"/>
    <property type="match status" value="1"/>
</dbReference>
<dbReference type="SMART" id="SM00365">
    <property type="entry name" value="LRR_SD22"/>
    <property type="match status" value="5"/>
</dbReference>
<dbReference type="InterPro" id="IPR011009">
    <property type="entry name" value="Kinase-like_dom_sf"/>
</dbReference>
<keyword evidence="4 13" id="KW-0812">Transmembrane</keyword>
<dbReference type="GO" id="GO:0005524">
    <property type="term" value="F:ATP binding"/>
    <property type="evidence" value="ECO:0007669"/>
    <property type="project" value="UniProtKB-KW"/>
</dbReference>
<dbReference type="AlphaFoldDB" id="A0A484L5M4"/>
<evidence type="ECO:0000256" key="13">
    <source>
        <dbReference type="SAM" id="Phobius"/>
    </source>
</evidence>
<keyword evidence="10 13" id="KW-0472">Membrane</keyword>
<dbReference type="GO" id="GO:0006952">
    <property type="term" value="P:defense response"/>
    <property type="evidence" value="ECO:0007669"/>
    <property type="project" value="UniProtKB-ARBA"/>
</dbReference>
<dbReference type="GO" id="GO:0051707">
    <property type="term" value="P:response to other organism"/>
    <property type="evidence" value="ECO:0007669"/>
    <property type="project" value="UniProtKB-ARBA"/>
</dbReference>
<keyword evidence="9 13" id="KW-1133">Transmembrane helix</keyword>
<evidence type="ECO:0000256" key="10">
    <source>
        <dbReference type="ARBA" id="ARBA00023136"/>
    </source>
</evidence>
<dbReference type="PROSITE" id="PS50011">
    <property type="entry name" value="PROTEIN_KINASE_DOM"/>
    <property type="match status" value="1"/>
</dbReference>
<evidence type="ECO:0000256" key="4">
    <source>
        <dbReference type="ARBA" id="ARBA00022692"/>
    </source>
</evidence>
<evidence type="ECO:0000256" key="1">
    <source>
        <dbReference type="ARBA" id="ARBA00004479"/>
    </source>
</evidence>
<dbReference type="SUPFAM" id="SSF56112">
    <property type="entry name" value="Protein kinase-like (PK-like)"/>
    <property type="match status" value="1"/>
</dbReference>
<dbReference type="InterPro" id="IPR050647">
    <property type="entry name" value="Plant_LRR-RLKs"/>
</dbReference>
<keyword evidence="5" id="KW-0732">Signal</keyword>
<dbReference type="Proteomes" id="UP000595140">
    <property type="component" value="Unassembled WGS sequence"/>
</dbReference>
<dbReference type="FunFam" id="3.30.200.20:FF:000454">
    <property type="entry name" value="Leucine-rich repeat receptor-like tyrosine-protein kinase PXC3"/>
    <property type="match status" value="1"/>
</dbReference>
<dbReference type="OrthoDB" id="4062651at2759"/>
<accession>A0A484L5M4</accession>
<evidence type="ECO:0000256" key="9">
    <source>
        <dbReference type="ARBA" id="ARBA00022989"/>
    </source>
</evidence>
<dbReference type="Gene3D" id="1.10.510.10">
    <property type="entry name" value="Transferase(Phosphotransferase) domain 1"/>
    <property type="match status" value="1"/>
</dbReference>
<proteinExistence type="predicted"/>
<dbReference type="SMART" id="SM00369">
    <property type="entry name" value="LRR_TYP"/>
    <property type="match status" value="9"/>
</dbReference>
<dbReference type="GO" id="GO:0016020">
    <property type="term" value="C:membrane"/>
    <property type="evidence" value="ECO:0007669"/>
    <property type="project" value="UniProtKB-SubCell"/>
</dbReference>
<evidence type="ECO:0000259" key="14">
    <source>
        <dbReference type="PROSITE" id="PS50011"/>
    </source>
</evidence>
<dbReference type="InterPro" id="IPR003591">
    <property type="entry name" value="Leu-rich_rpt_typical-subtyp"/>
</dbReference>
<keyword evidence="6" id="KW-0677">Repeat</keyword>
<organism evidence="15 16">
    <name type="scientific">Cuscuta campestris</name>
    <dbReference type="NCBI Taxonomy" id="132261"/>
    <lineage>
        <taxon>Eukaryota</taxon>
        <taxon>Viridiplantae</taxon>
        <taxon>Streptophyta</taxon>
        <taxon>Embryophyta</taxon>
        <taxon>Tracheophyta</taxon>
        <taxon>Spermatophyta</taxon>
        <taxon>Magnoliopsida</taxon>
        <taxon>eudicotyledons</taxon>
        <taxon>Gunneridae</taxon>
        <taxon>Pentapetalae</taxon>
        <taxon>asterids</taxon>
        <taxon>lamiids</taxon>
        <taxon>Solanales</taxon>
        <taxon>Convolvulaceae</taxon>
        <taxon>Cuscuteae</taxon>
        <taxon>Cuscuta</taxon>
        <taxon>Cuscuta subgen. Grammica</taxon>
        <taxon>Cuscuta sect. Cleistogrammica</taxon>
    </lineage>
</organism>
<dbReference type="Pfam" id="PF07714">
    <property type="entry name" value="PK_Tyr_Ser-Thr"/>
    <property type="match status" value="1"/>
</dbReference>
<evidence type="ECO:0000256" key="3">
    <source>
        <dbReference type="ARBA" id="ARBA00022679"/>
    </source>
</evidence>
<keyword evidence="12" id="KW-0325">Glycoprotein</keyword>
<dbReference type="FunFam" id="3.80.10.10:FF:000095">
    <property type="entry name" value="LRR receptor-like serine/threonine-protein kinase GSO1"/>
    <property type="match status" value="1"/>
</dbReference>
<evidence type="ECO:0000256" key="5">
    <source>
        <dbReference type="ARBA" id="ARBA00022729"/>
    </source>
</evidence>
<dbReference type="InterPro" id="IPR001245">
    <property type="entry name" value="Ser-Thr/Tyr_kinase_cat_dom"/>
</dbReference>
<keyword evidence="16" id="KW-1185">Reference proteome</keyword>
<evidence type="ECO:0000313" key="16">
    <source>
        <dbReference type="Proteomes" id="UP000595140"/>
    </source>
</evidence>
<keyword evidence="7" id="KW-0547">Nucleotide-binding</keyword>
<dbReference type="Pfam" id="PF00560">
    <property type="entry name" value="LRR_1"/>
    <property type="match status" value="5"/>
</dbReference>
<keyword evidence="11" id="KW-0675">Receptor</keyword>
<dbReference type="PRINTS" id="PR00019">
    <property type="entry name" value="LEURICHRPT"/>
</dbReference>
<dbReference type="FunFam" id="1.10.510.10:FF:000388">
    <property type="entry name" value="Leucine-rich repeat receptor-like tyrosine-protein kinase PXC3"/>
    <property type="match status" value="1"/>
</dbReference>
<keyword evidence="2" id="KW-0433">Leucine-rich repeat</keyword>
<dbReference type="FunFam" id="3.80.10.10:FF:000041">
    <property type="entry name" value="LRR receptor-like serine/threonine-protein kinase ERECTA"/>
    <property type="match status" value="1"/>
</dbReference>
<evidence type="ECO:0000256" key="12">
    <source>
        <dbReference type="ARBA" id="ARBA00023180"/>
    </source>
</evidence>
<dbReference type="PROSITE" id="PS51450">
    <property type="entry name" value="LRR"/>
    <property type="match status" value="2"/>
</dbReference>
<dbReference type="FunFam" id="3.80.10.10:FF:000512">
    <property type="entry name" value="Leucine-rich repeat receptor-like serine/threonine-protein kinase BAM3"/>
    <property type="match status" value="1"/>
</dbReference>
<dbReference type="SMART" id="SM00220">
    <property type="entry name" value="S_TKc"/>
    <property type="match status" value="1"/>
</dbReference>
<dbReference type="InterPro" id="IPR000719">
    <property type="entry name" value="Prot_kinase_dom"/>
</dbReference>
<dbReference type="GO" id="GO:0033612">
    <property type="term" value="F:receptor serine/threonine kinase binding"/>
    <property type="evidence" value="ECO:0007669"/>
    <property type="project" value="TreeGrafter"/>
</dbReference>